<evidence type="ECO:0000313" key="1">
    <source>
        <dbReference type="EMBL" id="KKM00060.1"/>
    </source>
</evidence>
<protein>
    <submittedName>
        <fullName evidence="1">Uncharacterized protein</fullName>
    </submittedName>
</protein>
<dbReference type="AlphaFoldDB" id="A0A0F9GMF4"/>
<dbReference type="EMBL" id="LAZR01017522">
    <property type="protein sequence ID" value="KKM00060.1"/>
    <property type="molecule type" value="Genomic_DNA"/>
</dbReference>
<name>A0A0F9GMF4_9ZZZZ</name>
<feature type="non-terminal residue" evidence="1">
    <location>
        <position position="1"/>
    </location>
</feature>
<proteinExistence type="predicted"/>
<reference evidence="1" key="1">
    <citation type="journal article" date="2015" name="Nature">
        <title>Complex archaea that bridge the gap between prokaryotes and eukaryotes.</title>
        <authorList>
            <person name="Spang A."/>
            <person name="Saw J.H."/>
            <person name="Jorgensen S.L."/>
            <person name="Zaremba-Niedzwiedzka K."/>
            <person name="Martijn J."/>
            <person name="Lind A.E."/>
            <person name="van Eijk R."/>
            <person name="Schleper C."/>
            <person name="Guy L."/>
            <person name="Ettema T.J."/>
        </authorList>
    </citation>
    <scope>NUCLEOTIDE SEQUENCE</scope>
</reference>
<gene>
    <name evidence="1" type="ORF">LCGC14_1808170</name>
</gene>
<accession>A0A0F9GMF4</accession>
<sequence length="21" mass="2183">VDRTAAEGIDPTVLSNIGLLE</sequence>
<comment type="caution">
    <text evidence="1">The sequence shown here is derived from an EMBL/GenBank/DDBJ whole genome shotgun (WGS) entry which is preliminary data.</text>
</comment>
<organism evidence="1">
    <name type="scientific">marine sediment metagenome</name>
    <dbReference type="NCBI Taxonomy" id="412755"/>
    <lineage>
        <taxon>unclassified sequences</taxon>
        <taxon>metagenomes</taxon>
        <taxon>ecological metagenomes</taxon>
    </lineage>
</organism>